<organism evidence="1 2">
    <name type="scientific">Cytobacillus praedii</name>
    <dbReference type="NCBI Taxonomy" id="1742358"/>
    <lineage>
        <taxon>Bacteria</taxon>
        <taxon>Bacillati</taxon>
        <taxon>Bacillota</taxon>
        <taxon>Bacilli</taxon>
        <taxon>Bacillales</taxon>
        <taxon>Bacillaceae</taxon>
        <taxon>Cytobacillus</taxon>
    </lineage>
</organism>
<keyword evidence="2" id="KW-1185">Reference proteome</keyword>
<reference evidence="1 2" key="1">
    <citation type="submission" date="2019-03" db="EMBL/GenBank/DDBJ databases">
        <authorList>
            <person name="Jensen L."/>
            <person name="Storgaard J."/>
            <person name="Sulaj E."/>
            <person name="Schramm A."/>
            <person name="Marshall I.P.G."/>
        </authorList>
    </citation>
    <scope>NUCLEOTIDE SEQUENCE [LARGE SCALE GENOMIC DNA]</scope>
    <source>
        <strain evidence="1 2">2017H2G3</strain>
    </source>
</reference>
<comment type="caution">
    <text evidence="1">The sequence shown here is derived from an EMBL/GenBank/DDBJ whole genome shotgun (WGS) entry which is preliminary data.</text>
</comment>
<dbReference type="Proteomes" id="UP000293846">
    <property type="component" value="Unassembled WGS sequence"/>
</dbReference>
<proteinExistence type="predicted"/>
<evidence type="ECO:0008006" key="3">
    <source>
        <dbReference type="Google" id="ProtNLM"/>
    </source>
</evidence>
<sequence>MATKKKDRLIKKEIKRLTDLFKDLEENKKSAVEGLIQEAAFMRVTLSELKEDINTNGPIDEMEQGEYSILRASPSVTTYNTMIQRYTTVMKEILNLFPKKDAPTVEDDGFESFVTNRD</sequence>
<dbReference type="OrthoDB" id="3196710at2"/>
<name>A0A4R1ANX7_9BACI</name>
<dbReference type="AlphaFoldDB" id="A0A4R1ANX7"/>
<protein>
    <recommendedName>
        <fullName evidence="3">P27 family phage terminase small subunit</fullName>
    </recommendedName>
</protein>
<dbReference type="RefSeq" id="WP_131238560.1">
    <property type="nucleotide sequence ID" value="NZ_SJTH01000057.1"/>
</dbReference>
<evidence type="ECO:0000313" key="1">
    <source>
        <dbReference type="EMBL" id="TCJ01586.1"/>
    </source>
</evidence>
<gene>
    <name evidence="1" type="ORF">E0Y62_23425</name>
</gene>
<accession>A0A4R1ANX7</accession>
<dbReference type="EMBL" id="SJTH01000057">
    <property type="protein sequence ID" value="TCJ01586.1"/>
    <property type="molecule type" value="Genomic_DNA"/>
</dbReference>
<evidence type="ECO:0000313" key="2">
    <source>
        <dbReference type="Proteomes" id="UP000293846"/>
    </source>
</evidence>